<name>A0A1A9F4H2_9GAMM</name>
<dbReference type="Proteomes" id="UP000078070">
    <property type="component" value="Chromosome"/>
</dbReference>
<evidence type="ECO:0000313" key="2">
    <source>
        <dbReference type="EMBL" id="ANG65126.1"/>
    </source>
</evidence>
<dbReference type="EMBL" id="CP015839">
    <property type="protein sequence ID" value="ANG65126.1"/>
    <property type="molecule type" value="Genomic_DNA"/>
</dbReference>
<dbReference type="AlphaFoldDB" id="A0A1A9F4H2"/>
<keyword evidence="1" id="KW-0812">Transmembrane</keyword>
<feature type="transmembrane region" description="Helical" evidence="1">
    <location>
        <begin position="20"/>
        <end position="37"/>
    </location>
</feature>
<dbReference type="KEGG" id="mars:A8C75_06350"/>
<dbReference type="STRING" id="1821621.A8C75_06350"/>
<protein>
    <submittedName>
        <fullName evidence="2">Uncharacterized protein</fullName>
    </submittedName>
</protein>
<organism evidence="2 3">
    <name type="scientific">Marinobacterium aestuarii</name>
    <dbReference type="NCBI Taxonomy" id="1821621"/>
    <lineage>
        <taxon>Bacteria</taxon>
        <taxon>Pseudomonadati</taxon>
        <taxon>Pseudomonadota</taxon>
        <taxon>Gammaproteobacteria</taxon>
        <taxon>Oceanospirillales</taxon>
        <taxon>Oceanospirillaceae</taxon>
        <taxon>Marinobacterium</taxon>
    </lineage>
</organism>
<keyword evidence="3" id="KW-1185">Reference proteome</keyword>
<proteinExistence type="predicted"/>
<keyword evidence="1" id="KW-1133">Transmembrane helix</keyword>
<feature type="transmembrane region" description="Helical" evidence="1">
    <location>
        <begin position="44"/>
        <end position="67"/>
    </location>
</feature>
<reference evidence="3" key="1">
    <citation type="submission" date="2016-05" db="EMBL/GenBank/DDBJ databases">
        <authorList>
            <person name="Baek K."/>
            <person name="Yang S.-J."/>
        </authorList>
    </citation>
    <scope>NUCLEOTIDE SEQUENCE [LARGE SCALE GENOMIC DNA]</scope>
    <source>
        <strain evidence="3">ST58-10</strain>
    </source>
</reference>
<feature type="transmembrane region" description="Helical" evidence="1">
    <location>
        <begin position="103"/>
        <end position="122"/>
    </location>
</feature>
<evidence type="ECO:0000313" key="3">
    <source>
        <dbReference type="Proteomes" id="UP000078070"/>
    </source>
</evidence>
<keyword evidence="1" id="KW-0472">Membrane</keyword>
<reference evidence="2 3" key="2">
    <citation type="journal article" date="2018" name="Int. J. Syst. Evol. Microbiol.">
        <title>Marinobacterium aestuarii sp. nov., a benzene-degrading marine bacterium isolated from estuary sediment.</title>
        <authorList>
            <person name="Bae S.S."/>
            <person name="Jung J."/>
            <person name="Chung D."/>
            <person name="Baek K."/>
        </authorList>
    </citation>
    <scope>NUCLEOTIDE SEQUENCE [LARGE SCALE GENOMIC DNA]</scope>
    <source>
        <strain evidence="2 3">ST58-10</strain>
    </source>
</reference>
<sequence length="133" mass="15321">MHTELLWSEYRYRHDHIWKVLFQLTAATVLLAIAPYIQTQITRVVSYWVLALPILGIFLLLFGTLLLREELLLFSQIKARFRAEQSALLGIEHPPGFGFDRFVYLYLGALCVLGQSNLYVLWQVWIPAAISAA</sequence>
<accession>A0A1A9F4H2</accession>
<gene>
    <name evidence="2" type="ORF">A8C75_06350</name>
</gene>
<evidence type="ECO:0000256" key="1">
    <source>
        <dbReference type="SAM" id="Phobius"/>
    </source>
</evidence>